<dbReference type="GeneID" id="77931458"/>
<proteinExistence type="predicted"/>
<keyword evidence="2" id="KW-1185">Reference proteome</keyword>
<dbReference type="KEGG" id="vg:77931458"/>
<protein>
    <submittedName>
        <fullName evidence="1">Uncharacterized protein</fullName>
    </submittedName>
</protein>
<reference evidence="1 2" key="1">
    <citation type="submission" date="2019-07" db="EMBL/GenBank/DDBJ databases">
        <authorList>
            <person name="Mandava P."/>
            <person name="Ferry J.C."/>
            <person name="Fallon S.M."/>
            <person name="Hajdenberg M."/>
            <person name="Sharma E."/>
            <person name="Shaffer C.D."/>
            <person name="Weston-Hafer K.A."/>
            <person name="Garlena R.A."/>
            <person name="Russell D.A."/>
            <person name="Pope W.H."/>
            <person name="Jacobs-Sera D."/>
            <person name="Hatfull G.F."/>
        </authorList>
    </citation>
    <scope>NUCLEOTIDE SEQUENCE [LARGE SCALE GENOMIC DNA]</scope>
</reference>
<name>A0A5J6D729_9CAUD</name>
<organism evidence="1 2">
    <name type="scientific">Streptomyces phage Zuko</name>
    <dbReference type="NCBI Taxonomy" id="2601695"/>
    <lineage>
        <taxon>Viruses</taxon>
        <taxon>Duplodnaviria</taxon>
        <taxon>Heunggongvirae</taxon>
        <taxon>Uroviricota</taxon>
        <taxon>Caudoviricetes</taxon>
        <taxon>Zukovirus</taxon>
        <taxon>Zukovirus zuko</taxon>
    </lineage>
</organism>
<evidence type="ECO:0000313" key="1">
    <source>
        <dbReference type="EMBL" id="QEQ93682.1"/>
    </source>
</evidence>
<accession>A0A5J6D729</accession>
<dbReference type="Proteomes" id="UP000327392">
    <property type="component" value="Segment"/>
</dbReference>
<evidence type="ECO:0000313" key="2">
    <source>
        <dbReference type="Proteomes" id="UP000327392"/>
    </source>
</evidence>
<gene>
    <name evidence="1" type="primary">104</name>
    <name evidence="1" type="ORF">SEA_ZUKO_104</name>
</gene>
<dbReference type="EMBL" id="MN204493">
    <property type="protein sequence ID" value="QEQ93682.1"/>
    <property type="molecule type" value="Genomic_DNA"/>
</dbReference>
<sequence>MTNANPSNTDIAQQWAERYAAQHEYLTRVFAALTNEGGHTLKLTRRCTECDQHVYGEYIEMSAHWIMWDPQNQTHVIVIGCEGYWLINPASVGLDPGHWMGIEGVNV</sequence>
<dbReference type="RefSeq" id="YP_010655595.1">
    <property type="nucleotide sequence ID" value="NC_070829.1"/>
</dbReference>